<keyword evidence="7 14" id="KW-0378">Hydrolase</keyword>
<evidence type="ECO:0000256" key="7">
    <source>
        <dbReference type="ARBA" id="ARBA00022801"/>
    </source>
</evidence>
<dbReference type="InterPro" id="IPR014756">
    <property type="entry name" value="Ig_E-set"/>
</dbReference>
<dbReference type="Pfam" id="PF02922">
    <property type="entry name" value="CBM_48"/>
    <property type="match status" value="1"/>
</dbReference>
<accession>B9XNC5</accession>
<dbReference type="GO" id="GO:0005992">
    <property type="term" value="P:trehalose biosynthetic process"/>
    <property type="evidence" value="ECO:0007669"/>
    <property type="project" value="UniProtKB-UniRule"/>
</dbReference>
<dbReference type="InterPro" id="IPR017853">
    <property type="entry name" value="GH"/>
</dbReference>
<dbReference type="PANTHER" id="PTHR43651">
    <property type="entry name" value="1,4-ALPHA-GLUCAN-BRANCHING ENZYME"/>
    <property type="match status" value="1"/>
</dbReference>
<feature type="domain" description="Glycosyl hydrolase family 13 catalytic" evidence="18">
    <location>
        <begin position="99"/>
        <end position="468"/>
    </location>
</feature>
<dbReference type="RefSeq" id="WP_007417312.1">
    <property type="nucleotide sequence ID" value="NZ_ABOX02000039.1"/>
</dbReference>
<dbReference type="Proteomes" id="UP000003688">
    <property type="component" value="Unassembled WGS sequence"/>
</dbReference>
<feature type="active site" description="Proton donor" evidence="15">
    <location>
        <position position="307"/>
    </location>
</feature>
<evidence type="ECO:0000256" key="14">
    <source>
        <dbReference type="PIRNR" id="PIRNR006337"/>
    </source>
</evidence>
<evidence type="ECO:0000256" key="17">
    <source>
        <dbReference type="PIRSR" id="PIRSR006337-3"/>
    </source>
</evidence>
<dbReference type="InterPro" id="IPR004193">
    <property type="entry name" value="Glyco_hydro_13_N"/>
</dbReference>
<dbReference type="Gene3D" id="3.20.20.80">
    <property type="entry name" value="Glycosidases"/>
    <property type="match status" value="1"/>
</dbReference>
<evidence type="ECO:0000256" key="9">
    <source>
        <dbReference type="ARBA" id="ARBA00023295"/>
    </source>
</evidence>
<dbReference type="NCBIfam" id="TIGR02402">
    <property type="entry name" value="trehalose_TreZ"/>
    <property type="match status" value="1"/>
</dbReference>
<dbReference type="GO" id="GO:0005737">
    <property type="term" value="C:cytoplasm"/>
    <property type="evidence" value="ECO:0007669"/>
    <property type="project" value="UniProtKB-SubCell"/>
</dbReference>
<evidence type="ECO:0000256" key="6">
    <source>
        <dbReference type="ARBA" id="ARBA00022490"/>
    </source>
</evidence>
<dbReference type="PIRSF" id="PIRSF006337">
    <property type="entry name" value="Trehalose_TreZ"/>
    <property type="match status" value="1"/>
</dbReference>
<dbReference type="Gene3D" id="1.10.10.760">
    <property type="entry name" value="E-set domains of sugar-utilizing enzymes"/>
    <property type="match status" value="1"/>
</dbReference>
<dbReference type="Pfam" id="PF00128">
    <property type="entry name" value="Alpha-amylase"/>
    <property type="match status" value="1"/>
</dbReference>
<feature type="active site" description="Nucleophile" evidence="15">
    <location>
        <position position="270"/>
    </location>
</feature>
<feature type="site" description="Transition state stabilizer" evidence="17">
    <location>
        <position position="401"/>
    </location>
</feature>
<gene>
    <name evidence="19" type="ORF">Cflav_PD1579</name>
</gene>
<dbReference type="CDD" id="cd11325">
    <property type="entry name" value="AmyAc_GTHase"/>
    <property type="match status" value="1"/>
</dbReference>
<comment type="caution">
    <text evidence="19">The sequence shown here is derived from an EMBL/GenBank/DDBJ whole genome shotgun (WGS) entry which is preliminary data.</text>
</comment>
<sequence>MNQRNQPILEASRLQLGATYLGEGRCSFEVWAPNAKIVELHQVSPNDRILPLRSERGYHRATFEKVAPGARYFLRLDNTIERPDPVSRFQPEGVHGPSEVIDSYFEWTDSDWFGLPLRDYIIYELHVGTFTQEGTFAAIIPYLPELKELGITAIELMPVAQFPGDRNWGYDGVDLFAVQNSYGGPNELKRLVNACHQVGLAVILDVVYNHLGPEGNYLRDFGNYFSEDYHTFWGPALNFDGPDSDEVRRFFLENALHWQTDFHMDALRLDAIHAIRDASAFPFLQELSQITQRRSEMLNRRFHLIGESDLNNPRVILPGNLGGYGLDAQWSDDFHHCLHVLLTGEKNGYYADFCGIKRLEKFFREGYTYTGEYSLTRRRRHGLPPKLNQAKQFVVFSQNHDQIGNRMLGDRLANLCSFEDLKLAAGCVLLSPFIPLLFMGEEYGERAPFQYFISHTDRGLVEAVQKGRREEFANFVWEGEVPDPQAESTFNACKLNHRLRTHESHQNLYDLYRELIEIRKSVPAITNAEKDSLEAQASESQNVLFVRYYTPDDEICLLFCFAQELTTCTWEIPIGGWQNILDSAMERWNGKGSKVPHEIRSNGRLTITLSPKSFVVLRRIKQT</sequence>
<evidence type="ECO:0000259" key="18">
    <source>
        <dbReference type="SMART" id="SM00642"/>
    </source>
</evidence>
<keyword evidence="6" id="KW-0963">Cytoplasm</keyword>
<reference evidence="19 20" key="1">
    <citation type="journal article" date="2011" name="J. Bacteriol.">
        <title>Genome sequence of 'Pedosphaera parvula' Ellin514, an aerobic Verrucomicrobial isolate from pasture soil.</title>
        <authorList>
            <person name="Kant R."/>
            <person name="van Passel M.W."/>
            <person name="Sangwan P."/>
            <person name="Palva A."/>
            <person name="Lucas S."/>
            <person name="Copeland A."/>
            <person name="Lapidus A."/>
            <person name="Glavina Del Rio T."/>
            <person name="Dalin E."/>
            <person name="Tice H."/>
            <person name="Bruce D."/>
            <person name="Goodwin L."/>
            <person name="Pitluck S."/>
            <person name="Chertkov O."/>
            <person name="Larimer F.W."/>
            <person name="Land M.L."/>
            <person name="Hauser L."/>
            <person name="Brettin T.S."/>
            <person name="Detter J.C."/>
            <person name="Han S."/>
            <person name="de Vos W.M."/>
            <person name="Janssen P.H."/>
            <person name="Smidt H."/>
        </authorList>
    </citation>
    <scope>NUCLEOTIDE SEQUENCE [LARGE SCALE GENOMIC DNA]</scope>
    <source>
        <strain evidence="19 20">Ellin514</strain>
    </source>
</reference>
<dbReference type="SUPFAM" id="SSF51445">
    <property type="entry name" value="(Trans)glycosidases"/>
    <property type="match status" value="1"/>
</dbReference>
<dbReference type="EMBL" id="ABOX02000039">
    <property type="protein sequence ID" value="EEF58678.1"/>
    <property type="molecule type" value="Genomic_DNA"/>
</dbReference>
<evidence type="ECO:0000313" key="19">
    <source>
        <dbReference type="EMBL" id="EEF58678.1"/>
    </source>
</evidence>
<dbReference type="AlphaFoldDB" id="B9XNC5"/>
<evidence type="ECO:0000256" key="1">
    <source>
        <dbReference type="ARBA" id="ARBA00004496"/>
    </source>
</evidence>
<dbReference type="InterPro" id="IPR006047">
    <property type="entry name" value="GH13_cat_dom"/>
</dbReference>
<name>B9XNC5_PEDPL</name>
<protein>
    <recommendedName>
        <fullName evidence="5 13">Malto-oligosyltrehalose trehalohydrolase</fullName>
        <shortName evidence="14">MTHase</shortName>
        <ecNumber evidence="4 13">3.2.1.141</ecNumber>
    </recommendedName>
    <alternativeName>
        <fullName evidence="11 14">4-alpha-D-((1-&gt;4)-alpha-D-glucano)trehalose trehalohydrolase</fullName>
    </alternativeName>
    <alternativeName>
        <fullName evidence="10 14">Maltooligosyl trehalose trehalohydrolase</fullName>
    </alternativeName>
</protein>
<comment type="subcellular location">
    <subcellularLocation>
        <location evidence="1 15">Cytoplasm</location>
    </subcellularLocation>
</comment>
<comment type="pathway">
    <text evidence="2 14">Glycan biosynthesis; trehalose biosynthesis.</text>
</comment>
<evidence type="ECO:0000256" key="16">
    <source>
        <dbReference type="PIRSR" id="PIRSR006337-2"/>
    </source>
</evidence>
<dbReference type="InterPro" id="IPR044901">
    <property type="entry name" value="Trehalose_TreZ_E-set_sf"/>
</dbReference>
<dbReference type="SMART" id="SM00642">
    <property type="entry name" value="Aamy"/>
    <property type="match status" value="1"/>
</dbReference>
<dbReference type="GO" id="GO:0033942">
    <property type="term" value="F:4-alpha-D-(1-&gt;4)-alpha-D-glucanotrehalose trehalohydrolase activity"/>
    <property type="evidence" value="ECO:0007669"/>
    <property type="project" value="UniProtKB-EC"/>
</dbReference>
<evidence type="ECO:0000313" key="20">
    <source>
        <dbReference type="Proteomes" id="UP000003688"/>
    </source>
</evidence>
<dbReference type="CDD" id="cd02853">
    <property type="entry name" value="E_set_MTHase_like_N"/>
    <property type="match status" value="1"/>
</dbReference>
<dbReference type="Gene3D" id="2.60.40.10">
    <property type="entry name" value="Immunoglobulins"/>
    <property type="match status" value="1"/>
</dbReference>
<dbReference type="PANTHER" id="PTHR43651:SF11">
    <property type="entry name" value="MALTO-OLIGOSYLTREHALOSE TREHALOHYDROLASE"/>
    <property type="match status" value="1"/>
</dbReference>
<feature type="binding site" evidence="16">
    <location>
        <begin position="400"/>
        <end position="405"/>
    </location>
    <ligand>
        <name>substrate</name>
    </ligand>
</feature>
<feature type="binding site" evidence="16">
    <location>
        <begin position="332"/>
        <end position="336"/>
    </location>
    <ligand>
        <name>substrate</name>
    </ligand>
</feature>
<evidence type="ECO:0000256" key="3">
    <source>
        <dbReference type="ARBA" id="ARBA00008061"/>
    </source>
</evidence>
<evidence type="ECO:0000256" key="5">
    <source>
        <dbReference type="ARBA" id="ARBA00015938"/>
    </source>
</evidence>
<dbReference type="InterPro" id="IPR013783">
    <property type="entry name" value="Ig-like_fold"/>
</dbReference>
<keyword evidence="9 14" id="KW-0326">Glycosidase</keyword>
<evidence type="ECO:0000256" key="11">
    <source>
        <dbReference type="ARBA" id="ARBA00033284"/>
    </source>
</evidence>
<dbReference type="EC" id="3.2.1.141" evidence="4 13"/>
<dbReference type="InterPro" id="IPR012768">
    <property type="entry name" value="Trehalose_TreZ"/>
</dbReference>
<evidence type="ECO:0000256" key="8">
    <source>
        <dbReference type="ARBA" id="ARBA00023277"/>
    </source>
</evidence>
<evidence type="ECO:0000256" key="4">
    <source>
        <dbReference type="ARBA" id="ARBA00012268"/>
    </source>
</evidence>
<proteinExistence type="inferred from homology"/>
<keyword evidence="20" id="KW-1185">Reference proteome</keyword>
<keyword evidence="8" id="KW-0119">Carbohydrate metabolism</keyword>
<feature type="binding site" evidence="16">
    <location>
        <begin position="268"/>
        <end position="273"/>
    </location>
    <ligand>
        <name>substrate</name>
    </ligand>
</feature>
<evidence type="ECO:0000256" key="10">
    <source>
        <dbReference type="ARBA" id="ARBA00032057"/>
    </source>
</evidence>
<evidence type="ECO:0000256" key="15">
    <source>
        <dbReference type="PIRSR" id="PIRSR006337-1"/>
    </source>
</evidence>
<dbReference type="SUPFAM" id="SSF81296">
    <property type="entry name" value="E set domains"/>
    <property type="match status" value="1"/>
</dbReference>
<evidence type="ECO:0000256" key="2">
    <source>
        <dbReference type="ARBA" id="ARBA00005199"/>
    </source>
</evidence>
<evidence type="ECO:0000256" key="12">
    <source>
        <dbReference type="ARBA" id="ARBA00034013"/>
    </source>
</evidence>
<evidence type="ECO:0000256" key="13">
    <source>
        <dbReference type="NCBIfam" id="TIGR02402"/>
    </source>
</evidence>
<comment type="catalytic activity">
    <reaction evidence="12 14">
        <text>hydrolysis of (1-&gt;4)-alpha-D-glucosidic linkage in 4-alpha-D-[(1-&gt;4)-alpha-D-glucanosyl]n trehalose to yield trehalose and (1-&gt;4)-alpha-D-glucan.</text>
        <dbReference type="EC" id="3.2.1.141"/>
    </reaction>
</comment>
<dbReference type="OrthoDB" id="9800174at2"/>
<dbReference type="UniPathway" id="UPA00299"/>
<dbReference type="STRING" id="320771.Cflav_PD1579"/>
<comment type="similarity">
    <text evidence="3 14">Belongs to the glycosyl hydrolase 13 family.</text>
</comment>
<organism evidence="19 20">
    <name type="scientific">Pedosphaera parvula (strain Ellin514)</name>
    <dbReference type="NCBI Taxonomy" id="320771"/>
    <lineage>
        <taxon>Bacteria</taxon>
        <taxon>Pseudomonadati</taxon>
        <taxon>Verrucomicrobiota</taxon>
        <taxon>Pedosphaerae</taxon>
        <taxon>Pedosphaerales</taxon>
        <taxon>Pedosphaeraceae</taxon>
        <taxon>Pedosphaera</taxon>
    </lineage>
</organism>